<dbReference type="EMBL" id="BKAV01000017">
    <property type="protein sequence ID" value="GEQ00559.1"/>
    <property type="molecule type" value="Genomic_DNA"/>
</dbReference>
<evidence type="ECO:0000256" key="1">
    <source>
        <dbReference type="SAM" id="Phobius"/>
    </source>
</evidence>
<protein>
    <submittedName>
        <fullName evidence="3">Uncharacterized protein</fullName>
    </submittedName>
</protein>
<evidence type="ECO:0000313" key="4">
    <source>
        <dbReference type="Proteomes" id="UP000254956"/>
    </source>
</evidence>
<evidence type="ECO:0000313" key="3">
    <source>
        <dbReference type="EMBL" id="SUJ08155.1"/>
    </source>
</evidence>
<keyword evidence="1" id="KW-1133">Transmembrane helix</keyword>
<feature type="transmembrane region" description="Helical" evidence="1">
    <location>
        <begin position="7"/>
        <end position="30"/>
    </location>
</feature>
<keyword evidence="5" id="KW-1185">Reference proteome</keyword>
<reference evidence="2 5" key="2">
    <citation type="submission" date="2019-07" db="EMBL/GenBank/DDBJ databases">
        <title>Whole genome shotgun sequence of Staphylococcus arlettae NBRC 109765.</title>
        <authorList>
            <person name="Hosoyama A."/>
            <person name="Uohara A."/>
            <person name="Ohji S."/>
            <person name="Ichikawa N."/>
        </authorList>
    </citation>
    <scope>NUCLEOTIDE SEQUENCE [LARGE SCALE GENOMIC DNA]</scope>
    <source>
        <strain evidence="2 5">NBRC 109765</strain>
    </source>
</reference>
<organism evidence="3 4">
    <name type="scientific">Staphylococcus arlettae</name>
    <dbReference type="NCBI Taxonomy" id="29378"/>
    <lineage>
        <taxon>Bacteria</taxon>
        <taxon>Bacillati</taxon>
        <taxon>Bacillota</taxon>
        <taxon>Bacilli</taxon>
        <taxon>Bacillales</taxon>
        <taxon>Staphylococcaceae</taxon>
        <taxon>Staphylococcus</taxon>
    </lineage>
</organism>
<dbReference type="STRING" id="1212545.SARL_05857"/>
<gene>
    <name evidence="3" type="ORF">NCTC12413_00248</name>
    <name evidence="2" type="ORF">SAR03_15960</name>
</gene>
<dbReference type="RefSeq" id="WP_103388256.1">
    <property type="nucleotide sequence ID" value="NZ_BKAV01000017.1"/>
</dbReference>
<dbReference type="AlphaFoldDB" id="A0A380BWX9"/>
<dbReference type="OrthoDB" id="2456475at2"/>
<proteinExistence type="predicted"/>
<evidence type="ECO:0000313" key="5">
    <source>
        <dbReference type="Proteomes" id="UP000321598"/>
    </source>
</evidence>
<sequence>MSKTVKIVIAAIIGLLLVVGIIGAATYYFVSNSPKNTYLKSEQETAKQYQEYAKTRFKDGFEFQDKMKDESYLINMDASADVPAKLLKDADIPKSVVDGSKIGLKVGHDPDKDKSVLALSPTIADNSIGDFQWAADKNNQYYEAPILDDVYKAKNDELVDVYNKLTGSSSYSSTSSQDNAITNDSLNLNTILSSTQISEDKLEDISERYSDLIIDELDDDNFDKEDDTISVDGEDTDVQKVTMTLSKKETKALIQTVLEEAKDDDDIKEIAEDKMQADSYSDSIDDALEEVKDTDASDFPSVKSVIWEEDKHILKRDLTLKAENGEEVTLEGTSNIDDDNLAVDYKIKADNTTLGIKGKSTKKDDTYNDKYTLTADESYKKSNIKISNKEKQDGDKRTDKGNITFGSEYDETTIDYNNVLNTDTKNNQQKQKLDVTMDVEGEPVTVTLEGDVKLKEDINFDKGNAKDLNTLSDSDFRKLQREISDNTEDIVKDVAKDLK</sequence>
<reference evidence="3 4" key="1">
    <citation type="submission" date="2018-06" db="EMBL/GenBank/DDBJ databases">
        <authorList>
            <consortium name="Pathogen Informatics"/>
            <person name="Doyle S."/>
        </authorList>
    </citation>
    <scope>NUCLEOTIDE SEQUENCE [LARGE SCALE GENOMIC DNA]</scope>
    <source>
        <strain evidence="3 4">NCTC12413</strain>
    </source>
</reference>
<evidence type="ECO:0000313" key="2">
    <source>
        <dbReference type="EMBL" id="GEQ00559.1"/>
    </source>
</evidence>
<dbReference type="EMBL" id="UGZE01000001">
    <property type="protein sequence ID" value="SUJ08155.1"/>
    <property type="molecule type" value="Genomic_DNA"/>
</dbReference>
<dbReference type="Proteomes" id="UP000254956">
    <property type="component" value="Unassembled WGS sequence"/>
</dbReference>
<accession>A0A380BWX9</accession>
<keyword evidence="1" id="KW-0472">Membrane</keyword>
<keyword evidence="1" id="KW-0812">Transmembrane</keyword>
<name>A0A380BWX9_9STAP</name>
<dbReference type="Proteomes" id="UP000321598">
    <property type="component" value="Unassembled WGS sequence"/>
</dbReference>